<evidence type="ECO:0000259" key="4">
    <source>
        <dbReference type="PROSITE" id="PS01124"/>
    </source>
</evidence>
<evidence type="ECO:0000313" key="6">
    <source>
        <dbReference type="Proteomes" id="UP001232245"/>
    </source>
</evidence>
<dbReference type="PANTHER" id="PTHR43280:SF28">
    <property type="entry name" value="HTH-TYPE TRANSCRIPTIONAL ACTIVATOR RHAS"/>
    <property type="match status" value="1"/>
</dbReference>
<keyword evidence="6" id="KW-1185">Reference proteome</keyword>
<dbReference type="PROSITE" id="PS01124">
    <property type="entry name" value="HTH_ARAC_FAMILY_2"/>
    <property type="match status" value="1"/>
</dbReference>
<gene>
    <name evidence="5" type="ORF">J2S02_001969</name>
</gene>
<keyword evidence="2" id="KW-0238">DNA-binding</keyword>
<dbReference type="PANTHER" id="PTHR43280">
    <property type="entry name" value="ARAC-FAMILY TRANSCRIPTIONAL REGULATOR"/>
    <property type="match status" value="1"/>
</dbReference>
<dbReference type="RefSeq" id="WP_095299515.1">
    <property type="nucleotide sequence ID" value="NZ_CADEPK010000186.1"/>
</dbReference>
<dbReference type="InterPro" id="IPR014710">
    <property type="entry name" value="RmlC-like_jellyroll"/>
</dbReference>
<feature type="domain" description="HTH araC/xylS-type" evidence="4">
    <location>
        <begin position="220"/>
        <end position="317"/>
    </location>
</feature>
<organism evidence="5 6">
    <name type="scientific">Metabacillus niabensis</name>
    <dbReference type="NCBI Taxonomy" id="324854"/>
    <lineage>
        <taxon>Bacteria</taxon>
        <taxon>Bacillati</taxon>
        <taxon>Bacillota</taxon>
        <taxon>Bacilli</taxon>
        <taxon>Bacillales</taxon>
        <taxon>Bacillaceae</taxon>
        <taxon>Metabacillus</taxon>
    </lineage>
</organism>
<evidence type="ECO:0000256" key="3">
    <source>
        <dbReference type="ARBA" id="ARBA00023163"/>
    </source>
</evidence>
<proteinExistence type="predicted"/>
<sequence length="321" mass="38166">MGADLFTELLQLNDEEKLMLQQKKEVKKELYTSQEHFIVESEKFLNNNTMIMIRKHTRFVDFPKHKHNYIEVNYVYNGELHQTVGTENFTLKKGDLLFLNQHIEHELKACGEEDIIINFIIRPEFFSFIFSYLTTENLLSNFLVNSLFNHTQNGQYLYFAVSKVESIQELIKKIIEEMMWPSMMSESTIKLYMGLFMIELIKHLDKVKYKENDGKHQTIVESLKYIEEHYKDATLYDLANRLKQPHYALSKQIKKATNYTFKELLQEKRLTVSKELLENTSLSITAIVEQVGYENISYFYRVFKGKYGYTPKKYRDKTGQK</sequence>
<dbReference type="Gene3D" id="2.60.120.10">
    <property type="entry name" value="Jelly Rolls"/>
    <property type="match status" value="1"/>
</dbReference>
<evidence type="ECO:0000256" key="2">
    <source>
        <dbReference type="ARBA" id="ARBA00023125"/>
    </source>
</evidence>
<keyword evidence="1" id="KW-0805">Transcription regulation</keyword>
<protein>
    <submittedName>
        <fullName evidence="5">AraC-like DNA-binding protein/quercetin dioxygenase-like cupin family protein</fullName>
    </submittedName>
</protein>
<dbReference type="EMBL" id="JAUSTZ010000003">
    <property type="protein sequence ID" value="MDQ0225625.1"/>
    <property type="molecule type" value="Genomic_DNA"/>
</dbReference>
<evidence type="ECO:0000313" key="5">
    <source>
        <dbReference type="EMBL" id="MDQ0225625.1"/>
    </source>
</evidence>
<dbReference type="Proteomes" id="UP001232245">
    <property type="component" value="Unassembled WGS sequence"/>
</dbReference>
<name>A0ABT9Z051_9BACI</name>
<dbReference type="SUPFAM" id="SSF51182">
    <property type="entry name" value="RmlC-like cupins"/>
    <property type="match status" value="1"/>
</dbReference>
<dbReference type="Pfam" id="PF12833">
    <property type="entry name" value="HTH_18"/>
    <property type="match status" value="1"/>
</dbReference>
<reference evidence="5 6" key="1">
    <citation type="submission" date="2023-07" db="EMBL/GenBank/DDBJ databases">
        <title>Genomic Encyclopedia of Type Strains, Phase IV (KMG-IV): sequencing the most valuable type-strain genomes for metagenomic binning, comparative biology and taxonomic classification.</title>
        <authorList>
            <person name="Goeker M."/>
        </authorList>
    </citation>
    <scope>NUCLEOTIDE SEQUENCE [LARGE SCALE GENOMIC DNA]</scope>
    <source>
        <strain evidence="5 6">DSM 17723</strain>
    </source>
</reference>
<dbReference type="InterPro" id="IPR009057">
    <property type="entry name" value="Homeodomain-like_sf"/>
</dbReference>
<dbReference type="InterPro" id="IPR018060">
    <property type="entry name" value="HTH_AraC"/>
</dbReference>
<dbReference type="Pfam" id="PF07883">
    <property type="entry name" value="Cupin_2"/>
    <property type="match status" value="1"/>
</dbReference>
<comment type="caution">
    <text evidence="5">The sequence shown here is derived from an EMBL/GenBank/DDBJ whole genome shotgun (WGS) entry which is preliminary data.</text>
</comment>
<evidence type="ECO:0000256" key="1">
    <source>
        <dbReference type="ARBA" id="ARBA00023015"/>
    </source>
</evidence>
<dbReference type="Gene3D" id="1.10.10.60">
    <property type="entry name" value="Homeodomain-like"/>
    <property type="match status" value="2"/>
</dbReference>
<accession>A0ABT9Z051</accession>
<dbReference type="SUPFAM" id="SSF46689">
    <property type="entry name" value="Homeodomain-like"/>
    <property type="match status" value="1"/>
</dbReference>
<dbReference type="InterPro" id="IPR013096">
    <property type="entry name" value="Cupin_2"/>
</dbReference>
<dbReference type="InterPro" id="IPR020449">
    <property type="entry name" value="Tscrpt_reg_AraC-type_HTH"/>
</dbReference>
<dbReference type="PRINTS" id="PR00032">
    <property type="entry name" value="HTHARAC"/>
</dbReference>
<dbReference type="InterPro" id="IPR011051">
    <property type="entry name" value="RmlC_Cupin_sf"/>
</dbReference>
<dbReference type="SMART" id="SM00342">
    <property type="entry name" value="HTH_ARAC"/>
    <property type="match status" value="1"/>
</dbReference>
<keyword evidence="3" id="KW-0804">Transcription</keyword>